<feature type="transmembrane region" description="Helical" evidence="1">
    <location>
        <begin position="36"/>
        <end position="57"/>
    </location>
</feature>
<evidence type="ECO:0000256" key="1">
    <source>
        <dbReference type="SAM" id="Phobius"/>
    </source>
</evidence>
<proteinExistence type="predicted"/>
<protein>
    <submittedName>
        <fullName evidence="2">Tetrachloroethene dehalogenase</fullName>
    </submittedName>
</protein>
<sequence length="105" mass="12027">MKIANDFVWMFFGMLMLFIQFGIWQYSKSKAKNTIPIQLCGFLTNFLFIFTLAWAYASLLEHEYQAVSMGFVFFGGATLIPGIITYRLLNRSEKKSKNNSATTSV</sequence>
<name>A0ABN4BSS8_DEHRP</name>
<evidence type="ECO:0000313" key="3">
    <source>
        <dbReference type="Proteomes" id="UP000018934"/>
    </source>
</evidence>
<keyword evidence="1" id="KW-0472">Membrane</keyword>
<gene>
    <name evidence="2" type="ORF">DEHRE_10390</name>
</gene>
<feature type="transmembrane region" description="Helical" evidence="1">
    <location>
        <begin position="6"/>
        <end position="24"/>
    </location>
</feature>
<keyword evidence="1" id="KW-1133">Transmembrane helix</keyword>
<evidence type="ECO:0000313" key="2">
    <source>
        <dbReference type="EMBL" id="AHF10433.1"/>
    </source>
</evidence>
<feature type="transmembrane region" description="Helical" evidence="1">
    <location>
        <begin position="69"/>
        <end position="89"/>
    </location>
</feature>
<keyword evidence="3" id="KW-1185">Reference proteome</keyword>
<dbReference type="EMBL" id="CP007033">
    <property type="protein sequence ID" value="AHF10433.1"/>
    <property type="molecule type" value="Genomic_DNA"/>
</dbReference>
<accession>A0ABN4BSS8</accession>
<keyword evidence="1" id="KW-0812">Transmembrane</keyword>
<organism evidence="2 3">
    <name type="scientific">Dehalobacter restrictus (strain DSM 9455 / PER-K23)</name>
    <dbReference type="NCBI Taxonomy" id="871738"/>
    <lineage>
        <taxon>Bacteria</taxon>
        <taxon>Bacillati</taxon>
        <taxon>Bacillota</taxon>
        <taxon>Clostridia</taxon>
        <taxon>Eubacteriales</taxon>
        <taxon>Desulfitobacteriaceae</taxon>
        <taxon>Dehalobacter</taxon>
    </lineage>
</organism>
<dbReference type="Proteomes" id="UP000018934">
    <property type="component" value="Chromosome"/>
</dbReference>
<reference evidence="2 3" key="1">
    <citation type="journal article" date="2013" name="Stand. Genomic Sci.">
        <title>Complete genome sequence of Dehalobacter restrictus PER-K23(T.).</title>
        <authorList>
            <person name="Kruse T."/>
            <person name="Maillard J."/>
            <person name="Goodwin L."/>
            <person name="Woyke T."/>
            <person name="Teshima H."/>
            <person name="Bruce D."/>
            <person name="Detter C."/>
            <person name="Tapia R."/>
            <person name="Han C."/>
            <person name="Huntemann M."/>
            <person name="Wei C.L."/>
            <person name="Han J."/>
            <person name="Chen A."/>
            <person name="Kyrpides N."/>
            <person name="Szeto E."/>
            <person name="Markowitz V."/>
            <person name="Ivanova N."/>
            <person name="Pagani I."/>
            <person name="Pati A."/>
            <person name="Pitluck S."/>
            <person name="Nolan M."/>
            <person name="Holliger C."/>
            <person name="Smidt H."/>
        </authorList>
    </citation>
    <scope>NUCLEOTIDE SEQUENCE [LARGE SCALE GENOMIC DNA]</scope>
    <source>
        <strain evidence="3">DSM 9455</strain>
    </source>
</reference>
<dbReference type="RefSeq" id="WP_025205936.1">
    <property type="nucleotide sequence ID" value="NZ_CP007033.1"/>
</dbReference>